<proteinExistence type="predicted"/>
<sequence length="102" mass="11647">MINSVQCTFPPTYMSTSDALHSLVNRKCGVAKVDLFEFNYHTTTQVVHLHVCMCIDLISRHLLQLVSLTSGLDENPQRWILIAMFIFNIGCVYLLQKCTIQN</sequence>
<dbReference type="AlphaFoldDB" id="A0A0A8XUA7"/>
<name>A0A0A8XUA7_ARUDO</name>
<reference evidence="1" key="1">
    <citation type="submission" date="2014-09" db="EMBL/GenBank/DDBJ databases">
        <authorList>
            <person name="Magalhaes I.L.F."/>
            <person name="Oliveira U."/>
            <person name="Santos F.R."/>
            <person name="Vidigal T.H.D.A."/>
            <person name="Brescovit A.D."/>
            <person name="Santos A.J."/>
        </authorList>
    </citation>
    <scope>NUCLEOTIDE SEQUENCE</scope>
    <source>
        <tissue evidence="1">Shoot tissue taken approximately 20 cm above the soil surface</tissue>
    </source>
</reference>
<evidence type="ECO:0000313" key="1">
    <source>
        <dbReference type="EMBL" id="JAD17554.1"/>
    </source>
</evidence>
<organism evidence="1">
    <name type="scientific">Arundo donax</name>
    <name type="common">Giant reed</name>
    <name type="synonym">Donax arundinaceus</name>
    <dbReference type="NCBI Taxonomy" id="35708"/>
    <lineage>
        <taxon>Eukaryota</taxon>
        <taxon>Viridiplantae</taxon>
        <taxon>Streptophyta</taxon>
        <taxon>Embryophyta</taxon>
        <taxon>Tracheophyta</taxon>
        <taxon>Spermatophyta</taxon>
        <taxon>Magnoliopsida</taxon>
        <taxon>Liliopsida</taxon>
        <taxon>Poales</taxon>
        <taxon>Poaceae</taxon>
        <taxon>PACMAD clade</taxon>
        <taxon>Arundinoideae</taxon>
        <taxon>Arundineae</taxon>
        <taxon>Arundo</taxon>
    </lineage>
</organism>
<accession>A0A0A8XUA7</accession>
<dbReference type="EMBL" id="GBRH01280341">
    <property type="protein sequence ID" value="JAD17554.1"/>
    <property type="molecule type" value="Transcribed_RNA"/>
</dbReference>
<protein>
    <submittedName>
        <fullName evidence="1">Uncharacterized protein</fullName>
    </submittedName>
</protein>
<reference evidence="1" key="2">
    <citation type="journal article" date="2015" name="Data Brief">
        <title>Shoot transcriptome of the giant reed, Arundo donax.</title>
        <authorList>
            <person name="Barrero R.A."/>
            <person name="Guerrero F.D."/>
            <person name="Moolhuijzen P."/>
            <person name="Goolsby J.A."/>
            <person name="Tidwell J."/>
            <person name="Bellgard S.E."/>
            <person name="Bellgard M.I."/>
        </authorList>
    </citation>
    <scope>NUCLEOTIDE SEQUENCE</scope>
    <source>
        <tissue evidence="1">Shoot tissue taken approximately 20 cm above the soil surface</tissue>
    </source>
</reference>